<organism evidence="1 2">
    <name type="scientific">Paenibacillus sonchi</name>
    <dbReference type="NCBI Taxonomy" id="373687"/>
    <lineage>
        <taxon>Bacteria</taxon>
        <taxon>Bacillati</taxon>
        <taxon>Bacillota</taxon>
        <taxon>Bacilli</taxon>
        <taxon>Bacillales</taxon>
        <taxon>Paenibacillaceae</taxon>
        <taxon>Paenibacillus</taxon>
        <taxon>Paenibacillus sonchi group</taxon>
    </lineage>
</organism>
<proteinExistence type="predicted"/>
<dbReference type="Gene3D" id="3.40.960.10">
    <property type="entry name" value="VSR Endonuclease"/>
    <property type="match status" value="1"/>
</dbReference>
<evidence type="ECO:0000313" key="2">
    <source>
        <dbReference type="Proteomes" id="UP000595841"/>
    </source>
</evidence>
<evidence type="ECO:0000313" key="1">
    <source>
        <dbReference type="EMBL" id="QQZ62157.1"/>
    </source>
</evidence>
<accession>A0A974SDQ9</accession>
<dbReference type="Proteomes" id="UP000595841">
    <property type="component" value="Chromosome"/>
</dbReference>
<gene>
    <name evidence="1" type="ORF">JI735_05820</name>
</gene>
<evidence type="ECO:0008006" key="3">
    <source>
        <dbReference type="Google" id="ProtNLM"/>
    </source>
</evidence>
<dbReference type="KEGG" id="pson:JI735_05820"/>
<protein>
    <recommendedName>
        <fullName evidence="3">DUF559 domain-containing protein</fullName>
    </recommendedName>
</protein>
<reference evidence="1 2" key="1">
    <citation type="submission" date="2021-01" db="EMBL/GenBank/DDBJ databases">
        <title>Whole genome sequence of Paenibacillus sonchi LMG 24727 for comparative genomics.</title>
        <authorList>
            <person name="Lee G."/>
            <person name="Kim M.-J."/>
            <person name="Lim K."/>
            <person name="Shin J.-H."/>
        </authorList>
    </citation>
    <scope>NUCLEOTIDE SEQUENCE [LARGE SCALE GENOMIC DNA]</scope>
    <source>
        <strain evidence="1 2">LMG 24727</strain>
    </source>
</reference>
<keyword evidence="2" id="KW-1185">Reference proteome</keyword>
<dbReference type="AlphaFoldDB" id="A0A974SDQ9"/>
<sequence length="225" mass="26448">MLMGGNFEKEHEALVERHLSARTGERRGRLARGHQYAEKLLLQNVWWPLFGNLDHLHPEYEVYDWNRKSQFLDLAFLPPYGKFGLECDGYQSHVKDMDREKFSYSLNRDTFLAGMGWRIIHFSFDDVQKRPEVCRMLLQMVIGPTLIRNASGSSTSPQEREVLRMAWCTGKGIRPKDIMIQYHVNFRTARKWLQGLADKGMLRPVLKNTYICYYEPVEGFPEVWS</sequence>
<dbReference type="EMBL" id="CP068595">
    <property type="protein sequence ID" value="QQZ62157.1"/>
    <property type="molecule type" value="Genomic_DNA"/>
</dbReference>
<name>A0A974SDQ9_9BACL</name>